<feature type="region of interest" description="Disordered" evidence="1">
    <location>
        <begin position="420"/>
        <end position="449"/>
    </location>
</feature>
<dbReference type="AlphaFoldDB" id="A0A2I4EB15"/>
<name>A0A2I4EB15_JUGRE</name>
<dbReference type="PROSITE" id="PS00028">
    <property type="entry name" value="ZINC_FINGER_C2H2_1"/>
    <property type="match status" value="5"/>
</dbReference>
<dbReference type="InterPro" id="IPR013087">
    <property type="entry name" value="Znf_C2H2_type"/>
</dbReference>
<dbReference type="InterPro" id="IPR036236">
    <property type="entry name" value="Znf_C2H2_sf"/>
</dbReference>
<evidence type="ECO:0000256" key="1">
    <source>
        <dbReference type="SAM" id="MobiDB-lite"/>
    </source>
</evidence>
<dbReference type="PROSITE" id="PS50157">
    <property type="entry name" value="ZINC_FINGER_C2H2_2"/>
    <property type="match status" value="5"/>
</dbReference>
<reference evidence="3" key="1">
    <citation type="submission" date="2025-08" db="UniProtKB">
        <authorList>
            <consortium name="RefSeq"/>
        </authorList>
    </citation>
    <scope>IDENTIFICATION</scope>
    <source>
        <tissue evidence="3">Leaves</tissue>
    </source>
</reference>
<keyword evidence="2" id="KW-1185">Reference proteome</keyword>
<dbReference type="STRING" id="51240.A0A2I4EB15"/>
<feature type="region of interest" description="Disordered" evidence="1">
    <location>
        <begin position="51"/>
        <end position="78"/>
    </location>
</feature>
<evidence type="ECO:0000313" key="2">
    <source>
        <dbReference type="Proteomes" id="UP000235220"/>
    </source>
</evidence>
<dbReference type="Proteomes" id="UP000235220">
    <property type="component" value="Chromosome 1"/>
</dbReference>
<dbReference type="PANTHER" id="PTHR46869:SF9">
    <property type="entry name" value="C2H2-TYPE DOMAIN-CONTAINING PROTEIN"/>
    <property type="match status" value="1"/>
</dbReference>
<dbReference type="Gene3D" id="3.30.160.60">
    <property type="entry name" value="Classic Zinc Finger"/>
    <property type="match status" value="2"/>
</dbReference>
<organism evidence="2 3">
    <name type="scientific">Juglans regia</name>
    <name type="common">English walnut</name>
    <dbReference type="NCBI Taxonomy" id="51240"/>
    <lineage>
        <taxon>Eukaryota</taxon>
        <taxon>Viridiplantae</taxon>
        <taxon>Streptophyta</taxon>
        <taxon>Embryophyta</taxon>
        <taxon>Tracheophyta</taxon>
        <taxon>Spermatophyta</taxon>
        <taxon>Magnoliopsida</taxon>
        <taxon>eudicotyledons</taxon>
        <taxon>Gunneridae</taxon>
        <taxon>Pentapetalae</taxon>
        <taxon>rosids</taxon>
        <taxon>fabids</taxon>
        <taxon>Fagales</taxon>
        <taxon>Juglandaceae</taxon>
        <taxon>Juglans</taxon>
    </lineage>
</organism>
<evidence type="ECO:0000313" key="3">
    <source>
        <dbReference type="RefSeq" id="XP_018816593.1"/>
    </source>
</evidence>
<feature type="compositionally biased region" description="Polar residues" evidence="1">
    <location>
        <begin position="433"/>
        <end position="449"/>
    </location>
</feature>
<dbReference type="SUPFAM" id="SSF57667">
    <property type="entry name" value="beta-beta-alpha zinc fingers"/>
    <property type="match status" value="3"/>
</dbReference>
<dbReference type="KEGG" id="jre:108987965"/>
<dbReference type="SMART" id="SM00355">
    <property type="entry name" value="ZnF_C2H2"/>
    <property type="match status" value="5"/>
</dbReference>
<dbReference type="RefSeq" id="XP_018816593.1">
    <property type="nucleotide sequence ID" value="XM_018961048.1"/>
</dbReference>
<dbReference type="Pfam" id="PF13912">
    <property type="entry name" value="zf-C2H2_6"/>
    <property type="match status" value="5"/>
</dbReference>
<protein>
    <submittedName>
        <fullName evidence="3">Uncharacterized protein LOC108987965</fullName>
    </submittedName>
</protein>
<sequence>MDQDQEQRHLCKLCNKSFLSGRVLGGHMRCHMSKNPSKRLKKVIKNNMDLEGDDHAGYGLRENPKKSWKSSRSDKGTSGQEIVCKMCGKEFESLRALFGHMRHHSGRQRSRIHCKECGEGFASLRALTTHKKSHSERFEACVESRTSSSQQMELDNQSNSENLGLVRRKRSNRMRYKICPNSSFSSLNVSFSSKEIEPEVAEVAMCLVMLSRGVTNWDVFCSVTESSDNDSVAFEVKSSGQTKRISNDDKGGIFVPCEVDDSFKTKKQRVDDCDSYASHSKVVLAEKRVSEFCENDSVFGSAEEKKLGLEVPAEYKMPKLDDVSGGEIEKDNHNEMKIKPTEVEWDEAFPEGDGLDPADSGFMKPGLSNKTRIDACDALLRGNSCKMSTSDAEILNNSWKKTQYKCKTCNKNFHSHQALGGHQSIHRHKNSSELKIQNCGKSSRGDTVTETEGSCKLINIEYKENLVEQERSGGSLASYEFRETKEHKCDLCFKVFASGQALGGHKRAHSFKNSETTAEETVVIKQQISTICDLVDLNIPIILEEETNADVGIKSWWVGNDQKHELTVGLLPS</sequence>
<accession>A0A2I4EB15</accession>
<dbReference type="GeneID" id="108987965"/>
<dbReference type="PANTHER" id="PTHR46869">
    <property type="entry name" value="C2H2-LIKE ZINC FINGER PROTEIN"/>
    <property type="match status" value="1"/>
</dbReference>
<dbReference type="Gramene" id="Jr01_10580_p1">
    <property type="protein sequence ID" value="cds.Jr01_10580_p1"/>
    <property type="gene ID" value="Jr01_10580"/>
</dbReference>
<proteinExistence type="predicted"/>
<gene>
    <name evidence="3" type="primary">LOC108987965</name>
</gene>
<dbReference type="OrthoDB" id="6077919at2759"/>